<dbReference type="InterPro" id="IPR011990">
    <property type="entry name" value="TPR-like_helical_dom_sf"/>
</dbReference>
<dbReference type="Gene3D" id="3.30.70.1400">
    <property type="entry name" value="Aminomethyltransferase beta-barrel domains"/>
    <property type="match status" value="1"/>
</dbReference>
<keyword evidence="1" id="KW-0677">Repeat</keyword>
<name>A0A1Y5F7K2_9BACT</name>
<dbReference type="InterPro" id="IPR019734">
    <property type="entry name" value="TPR_rpt"/>
</dbReference>
<evidence type="ECO:0000256" key="1">
    <source>
        <dbReference type="ARBA" id="ARBA00022737"/>
    </source>
</evidence>
<dbReference type="PANTHER" id="PTHR44943:SF8">
    <property type="entry name" value="TPR REPEAT-CONTAINING PROTEIN MJ0263"/>
    <property type="match status" value="1"/>
</dbReference>
<dbReference type="EMBL" id="MAAO01000016">
    <property type="protein sequence ID" value="OUR92873.1"/>
    <property type="molecule type" value="Genomic_DNA"/>
</dbReference>
<evidence type="ECO:0000313" key="6">
    <source>
        <dbReference type="Proteomes" id="UP000196531"/>
    </source>
</evidence>
<dbReference type="AlphaFoldDB" id="A0A1Y5F7K2"/>
<dbReference type="Gene3D" id="3.30.1360.120">
    <property type="entry name" value="Probable tRNA modification gtpase trme, domain 1"/>
    <property type="match status" value="1"/>
</dbReference>
<dbReference type="SMART" id="SM00028">
    <property type="entry name" value="TPR"/>
    <property type="match status" value="4"/>
</dbReference>
<comment type="caution">
    <text evidence="5">The sequence shown here is derived from an EMBL/GenBank/DDBJ whole genome shotgun (WGS) entry which is preliminary data.</text>
</comment>
<accession>A0A1Y5F7K2</accession>
<keyword evidence="3" id="KW-0809">Transit peptide</keyword>
<keyword evidence="2 4" id="KW-0802">TPR repeat</keyword>
<protein>
    <submittedName>
        <fullName evidence="5">Uncharacterized protein</fullName>
    </submittedName>
</protein>
<dbReference type="PANTHER" id="PTHR44943">
    <property type="entry name" value="CELLULOSE SYNTHASE OPERON PROTEIN C"/>
    <property type="match status" value="1"/>
</dbReference>
<dbReference type="InterPro" id="IPR051685">
    <property type="entry name" value="Ycf3/AcsC/BcsC/TPR_MFPF"/>
</dbReference>
<dbReference type="SUPFAM" id="SSF103025">
    <property type="entry name" value="Folate-binding domain"/>
    <property type="match status" value="1"/>
</dbReference>
<dbReference type="Proteomes" id="UP000196531">
    <property type="component" value="Unassembled WGS sequence"/>
</dbReference>
<evidence type="ECO:0000256" key="4">
    <source>
        <dbReference type="PROSITE-ProRule" id="PRU00339"/>
    </source>
</evidence>
<organism evidence="5 6">
    <name type="scientific">Halobacteriovorax marinus</name>
    <dbReference type="NCBI Taxonomy" id="97084"/>
    <lineage>
        <taxon>Bacteria</taxon>
        <taxon>Pseudomonadati</taxon>
        <taxon>Bdellovibrionota</taxon>
        <taxon>Bacteriovoracia</taxon>
        <taxon>Bacteriovoracales</taxon>
        <taxon>Halobacteriovoraceae</taxon>
        <taxon>Halobacteriovorax</taxon>
    </lineage>
</organism>
<sequence>MDIIDLFIEGRQGQFTDYCLFKISGPDREKFFQGQTTNDLVSLGNNSFQLNSRIDRGGKVQFFFLLLKSSEYLYLLIPNSMAEEAVGEFNKFIIMDDVEIIPSEGTVSFIVGADFDANTGFESFLFGVPALISIEPIDSKLDVMTQNEMNRLNIELGWPVWGQDVHVDQLINNTLLNELSVSYTKGCFLGQETVSKVQNGRGATYYPIRLLSESIEGLELGPYEINSRKGGEVLAICEDAVMVNVFREFRIENKQFEISQNGKSFQVEFKNYNTNLSKVQFADYIYHKAVDLFQKNDEAKAIEYLKVVIKLSPDFSDAYEILGVIFGRLGDFQKGIDLMDQLLKVDNTSVMAHTNKSLFLMNLGKIEEAEVEKGHATFKSFAVFGKEAKEKKEIEAQKLEKDSEMEKRESMFKQVLEIDLEDTIANFGMADIYFYKKEYEQAELHLRKVISVDAKYSTAYSLLGKTLEILNKNSEAKEVYKKGISVASARGELMPANEMQARLVKLK</sequence>
<dbReference type="SUPFAM" id="SSF48452">
    <property type="entry name" value="TPR-like"/>
    <property type="match status" value="1"/>
</dbReference>
<dbReference type="NCBIfam" id="TIGR03317">
    <property type="entry name" value="ygfZ_signature"/>
    <property type="match status" value="1"/>
</dbReference>
<dbReference type="PROSITE" id="PS50005">
    <property type="entry name" value="TPR"/>
    <property type="match status" value="1"/>
</dbReference>
<feature type="repeat" description="TPR" evidence="4">
    <location>
        <begin position="316"/>
        <end position="349"/>
    </location>
</feature>
<evidence type="ECO:0000256" key="2">
    <source>
        <dbReference type="ARBA" id="ARBA00022803"/>
    </source>
</evidence>
<dbReference type="InterPro" id="IPR017703">
    <property type="entry name" value="YgfZ/GCV_T_CS"/>
</dbReference>
<dbReference type="InterPro" id="IPR027266">
    <property type="entry name" value="TrmE/GcvT-like"/>
</dbReference>
<evidence type="ECO:0000313" key="5">
    <source>
        <dbReference type="EMBL" id="OUR92873.1"/>
    </source>
</evidence>
<reference evidence="6" key="1">
    <citation type="journal article" date="2017" name="Proc. Natl. Acad. Sci. U.S.A.">
        <title>Simulation of Deepwater Horizon oil plume reveals substrate specialization within a complex community of hydrocarbon-degraders.</title>
        <authorList>
            <person name="Hu P."/>
            <person name="Dubinsky E.A."/>
            <person name="Probst A.J."/>
            <person name="Wang J."/>
            <person name="Sieber C.M.K."/>
            <person name="Tom L.M."/>
            <person name="Gardinali P."/>
            <person name="Banfield J.F."/>
            <person name="Atlas R.M."/>
            <person name="Andersen G.L."/>
        </authorList>
    </citation>
    <scope>NUCLEOTIDE SEQUENCE [LARGE SCALE GENOMIC DNA]</scope>
</reference>
<dbReference type="Gene3D" id="1.25.40.10">
    <property type="entry name" value="Tetratricopeptide repeat domain"/>
    <property type="match status" value="2"/>
</dbReference>
<dbReference type="Pfam" id="PF13181">
    <property type="entry name" value="TPR_8"/>
    <property type="match status" value="2"/>
</dbReference>
<gene>
    <name evidence="5" type="ORF">A9Q84_20385</name>
</gene>
<proteinExistence type="predicted"/>
<evidence type="ECO:0000256" key="3">
    <source>
        <dbReference type="ARBA" id="ARBA00022946"/>
    </source>
</evidence>